<sequence>MSCMDHAGQLPELNVIFAAAGFSVPHPDAVNESIKTGETIFNWGGIKIAKISPHVVVKFGPHVTVTEAKSMIFVSQNATTIPVPEVFACYSYGPIDRDVDDYGSLFDTYIFMSFVEGQTLDTVWESYDEATKHRVADQLKECLHDLRNISGGTYIGSVDQGPVTDQILANSLNKGPFDSEEAFNNAIIDTYQANAPKRHIRTFLTGMLSLSKHRIVFTHGDLRLQNIMVQDGRITGIVDWEFSGWYPEYWEFSRALHVWMWQHDWTDYLMDILQPYYSEFLIHSFLSEPIW</sequence>
<dbReference type="InterPro" id="IPR011009">
    <property type="entry name" value="Kinase-like_dom_sf"/>
</dbReference>
<dbReference type="Gene3D" id="3.90.1200.10">
    <property type="match status" value="1"/>
</dbReference>
<dbReference type="Proteomes" id="UP001219355">
    <property type="component" value="Chromosome 4"/>
</dbReference>
<dbReference type="Pfam" id="PF01636">
    <property type="entry name" value="APH"/>
    <property type="match status" value="1"/>
</dbReference>
<dbReference type="PANTHER" id="PTHR21310:SF54">
    <property type="entry name" value="AMINOGLYCOSIDE PHOSPHOTRANSFERASE DOMAIN-CONTAINING PROTEIN"/>
    <property type="match status" value="1"/>
</dbReference>
<dbReference type="AlphaFoldDB" id="A0AAF0DK88"/>
<dbReference type="PANTHER" id="PTHR21310">
    <property type="entry name" value="AMINOGLYCOSIDE PHOSPHOTRANSFERASE-RELATED-RELATED"/>
    <property type="match status" value="1"/>
</dbReference>
<dbReference type="CDD" id="cd05120">
    <property type="entry name" value="APH_ChoK_like"/>
    <property type="match status" value="1"/>
</dbReference>
<dbReference type="InterPro" id="IPR002575">
    <property type="entry name" value="Aminoglycoside_PTrfase"/>
</dbReference>
<dbReference type="SUPFAM" id="SSF56112">
    <property type="entry name" value="Protein kinase-like (PK-like)"/>
    <property type="match status" value="1"/>
</dbReference>
<keyword evidence="3" id="KW-1185">Reference proteome</keyword>
<feature type="domain" description="Aminoglycoside phosphotransferase" evidence="1">
    <location>
        <begin position="70"/>
        <end position="267"/>
    </location>
</feature>
<proteinExistence type="predicted"/>
<gene>
    <name evidence="2" type="ORF">PRK78_005779</name>
</gene>
<reference evidence="2" key="1">
    <citation type="submission" date="2023-03" db="EMBL/GenBank/DDBJ databases">
        <title>Emydomyces testavorans Genome Sequence.</title>
        <authorList>
            <person name="Hoyer L."/>
        </authorList>
    </citation>
    <scope>NUCLEOTIDE SEQUENCE</scope>
    <source>
        <strain evidence="2">16-2883</strain>
    </source>
</reference>
<evidence type="ECO:0000259" key="1">
    <source>
        <dbReference type="Pfam" id="PF01636"/>
    </source>
</evidence>
<organism evidence="2 3">
    <name type="scientific">Emydomyces testavorans</name>
    <dbReference type="NCBI Taxonomy" id="2070801"/>
    <lineage>
        <taxon>Eukaryota</taxon>
        <taxon>Fungi</taxon>
        <taxon>Dikarya</taxon>
        <taxon>Ascomycota</taxon>
        <taxon>Pezizomycotina</taxon>
        <taxon>Eurotiomycetes</taxon>
        <taxon>Eurotiomycetidae</taxon>
        <taxon>Onygenales</taxon>
        <taxon>Nannizziopsiaceae</taxon>
        <taxon>Emydomyces</taxon>
    </lineage>
</organism>
<name>A0AAF0DK88_9EURO</name>
<dbReference type="InterPro" id="IPR051678">
    <property type="entry name" value="AGP_Transferase"/>
</dbReference>
<evidence type="ECO:0000313" key="2">
    <source>
        <dbReference type="EMBL" id="WEW60294.1"/>
    </source>
</evidence>
<accession>A0AAF0DK88</accession>
<dbReference type="EMBL" id="CP120630">
    <property type="protein sequence ID" value="WEW60294.1"/>
    <property type="molecule type" value="Genomic_DNA"/>
</dbReference>
<protein>
    <recommendedName>
        <fullName evidence="1">Aminoglycoside phosphotransferase domain-containing protein</fullName>
    </recommendedName>
</protein>
<evidence type="ECO:0000313" key="3">
    <source>
        <dbReference type="Proteomes" id="UP001219355"/>
    </source>
</evidence>